<sequence>MGVYATLMYLGKLSGCHQLPERSLFICGYQLPVCARCTGAFLGYICGLIMYKFININIWICFLLCGIMFIDWLLQYKEIANSTNKRRLITGFMCGMGYMQVILKIIAVLIYFIKGGIIL</sequence>
<evidence type="ECO:0008006" key="3">
    <source>
        <dbReference type="Google" id="ProtNLM"/>
    </source>
</evidence>
<accession>A0A650EPB0</accession>
<name>A0A650EPB0_9FIRM</name>
<dbReference type="InterPro" id="IPR019206">
    <property type="entry name" value="DUF2085_TM"/>
</dbReference>
<feature type="transmembrane region" description="Helical" evidence="1">
    <location>
        <begin position="88"/>
        <end position="113"/>
    </location>
</feature>
<evidence type="ECO:0000256" key="1">
    <source>
        <dbReference type="SAM" id="Phobius"/>
    </source>
</evidence>
<reference evidence="2" key="1">
    <citation type="journal article" date="2020" name="J. ISSAAS">
        <title>Lactobacilli and other gastrointestinal microbiota of Peromyscus leucopus, reservoir host for agents of Lyme disease and other zoonoses in North America.</title>
        <authorList>
            <person name="Milovic A."/>
            <person name="Bassam K."/>
            <person name="Shao H."/>
            <person name="Chatzistamou I."/>
            <person name="Tufts D.M."/>
            <person name="Diuk-Wasser M."/>
            <person name="Barbour A.G."/>
        </authorList>
    </citation>
    <scope>NUCLEOTIDE SEQUENCE</scope>
    <source>
        <strain evidence="2">LL40</strain>
    </source>
</reference>
<dbReference type="AlphaFoldDB" id="A0A650EPB0"/>
<dbReference type="Pfam" id="PF09858">
    <property type="entry name" value="DUF2085"/>
    <property type="match status" value="1"/>
</dbReference>
<keyword evidence="1" id="KW-0472">Membrane</keyword>
<dbReference type="EMBL" id="MN577573">
    <property type="protein sequence ID" value="QGT51171.1"/>
    <property type="molecule type" value="Genomic_DNA"/>
</dbReference>
<organism evidence="2">
    <name type="scientific">uncultured Bacillota bacterium</name>
    <dbReference type="NCBI Taxonomy" id="344338"/>
    <lineage>
        <taxon>Bacteria</taxon>
        <taxon>Bacillati</taxon>
        <taxon>Bacillota</taxon>
        <taxon>environmental samples</taxon>
    </lineage>
</organism>
<keyword evidence="1" id="KW-1133">Transmembrane helix</keyword>
<gene>
    <name evidence="2" type="ORF">Firmicute1046_2470</name>
</gene>
<keyword evidence="1" id="KW-0812">Transmembrane</keyword>
<feature type="transmembrane region" description="Helical" evidence="1">
    <location>
        <begin position="56"/>
        <end position="76"/>
    </location>
</feature>
<evidence type="ECO:0000313" key="2">
    <source>
        <dbReference type="EMBL" id="QGT51171.1"/>
    </source>
</evidence>
<proteinExistence type="predicted"/>
<protein>
    <recommendedName>
        <fullName evidence="3">DUF2085 domain-containing protein</fullName>
    </recommendedName>
</protein>